<keyword evidence="1" id="KW-0614">Plasmid</keyword>
<gene>
    <name evidence="1" type="primary">breF</name>
    <name evidence="3" type="ORF">UCCLBBS449_pA0047</name>
</gene>
<reference evidence="2" key="2">
    <citation type="journal article" date="2015" name="Biol. Pharm. Bull.">
        <title>Characterization and Mutational Analysis of a Two-Polypeptide Bacteriocin Produced by Citrus Iyo-Derived Lactobacillus brevis 174A.</title>
        <authorList>
            <person name="Noda M."/>
            <person name="Miyauchi R."/>
            <person name="Danshiitsoodol N."/>
            <person name="Higashikawa F."/>
            <person name="Kumagai T."/>
            <person name="Matoba Y."/>
            <person name="Sugiyama M."/>
        </authorList>
    </citation>
    <scope>NUCLEOTIDE SEQUENCE</scope>
    <source>
        <strain evidence="2">174A</strain>
        <plasmid evidence="2">pLB174A04</plasmid>
    </source>
</reference>
<protein>
    <submittedName>
        <fullName evidence="2">Bacteriocin-like peptide</fullName>
    </submittedName>
    <submittedName>
        <fullName evidence="3">Bacteriocin-like protein</fullName>
    </submittedName>
</protein>
<dbReference type="RefSeq" id="WP_012695407.1">
    <property type="nucleotide sequence ID" value="NZ_CP031199.1"/>
</dbReference>
<dbReference type="EMBL" id="AB370337">
    <property type="protein sequence ID" value="BAH56426.1"/>
    <property type="molecule type" value="Genomic_DNA"/>
</dbReference>
<reference evidence="3 4" key="3">
    <citation type="submission" date="2018-07" db="EMBL/GenBank/DDBJ databases">
        <authorList>
            <person name="Feyereisen M."/>
        </authorList>
    </citation>
    <scope>NUCLEOTIDE SEQUENCE [LARGE SCALE GENOMIC DNA]</scope>
    <source>
        <strain evidence="3 4">UCCLBBS449</strain>
        <plasmid evidence="4">pucclbbs449_a</plasmid>
        <plasmid evidence="3">pUCCLBBS449_A</plasmid>
    </source>
</reference>
<dbReference type="AlphaFoldDB" id="C0SQP4"/>
<sequence length="47" mass="5243">MQKKVDVLSRYDKLSEGKLAKVIGGKKKTGIQDFISGLLTGLWYKNS</sequence>
<name>C0SQP4_LEVBR</name>
<evidence type="ECO:0000313" key="4">
    <source>
        <dbReference type="Proteomes" id="UP000307074"/>
    </source>
</evidence>
<evidence type="ECO:0000313" key="3">
    <source>
        <dbReference type="EMBL" id="QCZ54453.1"/>
    </source>
</evidence>
<dbReference type="Proteomes" id="UP000307074">
    <property type="component" value="Plasmid pUCCLBBS449_A"/>
</dbReference>
<evidence type="ECO:0000313" key="1">
    <source>
        <dbReference type="EMBL" id="BAH56426.1"/>
    </source>
</evidence>
<evidence type="ECO:0000313" key="2">
    <source>
        <dbReference type="EMBL" id="BAU19438.1"/>
    </source>
</evidence>
<geneLocation type="plasmid" evidence="4">
    <name>pucclbbs449_a</name>
</geneLocation>
<proteinExistence type="predicted"/>
<accession>C0SQP4</accession>
<geneLocation type="plasmid" evidence="3">
    <name>pUCCLBBS449_A</name>
</geneLocation>
<organism evidence="1">
    <name type="scientific">Levilactobacillus brevis</name>
    <name type="common">Lactobacillus brevis</name>
    <dbReference type="NCBI Taxonomy" id="1580"/>
    <lineage>
        <taxon>Bacteria</taxon>
        <taxon>Bacillati</taxon>
        <taxon>Bacillota</taxon>
        <taxon>Bacilli</taxon>
        <taxon>Lactobacillales</taxon>
        <taxon>Lactobacillaceae</taxon>
        <taxon>Levilactobacillus</taxon>
    </lineage>
</organism>
<dbReference type="EMBL" id="CP031199">
    <property type="protein sequence ID" value="QCZ54453.1"/>
    <property type="molecule type" value="Genomic_DNA"/>
</dbReference>
<geneLocation type="plasmid" evidence="2">
    <name>pLB174A04</name>
</geneLocation>
<dbReference type="EMBL" id="LC062087">
    <property type="protein sequence ID" value="BAU19438.1"/>
    <property type="molecule type" value="Genomic_DNA"/>
</dbReference>
<geneLocation type="plasmid" evidence="1">
    <name>pLB925A04</name>
</geneLocation>
<reference evidence="1" key="1">
    <citation type="journal article" date="2009" name="Microbiology">
        <title>Characterization of four plasmids harboured in a Lactobacillus brevis strain encoding a novel bacteriocin, brevicin 925A, and construction of a shuttle vector for lactic acid bacteria and Escherichia coli.</title>
        <authorList>
            <person name="Wada T."/>
            <person name="Noda M."/>
            <person name="Kashiwabara F."/>
            <person name="Jeon H.J."/>
            <person name="Shirakawa A."/>
            <person name="Yabu H."/>
            <person name="Matoba Y."/>
            <person name="Kumagai T."/>
            <person name="Sugiyama M."/>
        </authorList>
    </citation>
    <scope>NUCLEOTIDE SEQUENCE</scope>
    <source>
        <strain evidence="1">925A</strain>
        <plasmid evidence="1">pLB925A04</plasmid>
    </source>
</reference>